<evidence type="ECO:0000313" key="2">
    <source>
        <dbReference type="EMBL" id="KAK9866938.1"/>
    </source>
</evidence>
<comment type="caution">
    <text evidence="2">The sequence shown here is derived from an EMBL/GenBank/DDBJ whole genome shotgun (WGS) entry which is preliminary data.</text>
</comment>
<feature type="region of interest" description="Disordered" evidence="1">
    <location>
        <begin position="483"/>
        <end position="513"/>
    </location>
</feature>
<feature type="non-terminal residue" evidence="2">
    <location>
        <position position="1"/>
    </location>
</feature>
<dbReference type="AlphaFoldDB" id="A0AAW1TDQ5"/>
<sequence length="513" mass="56768">EHELFIQFTDDFYHALGPIKFLSYEEQQFYNLKLPSFRTDWIRPDFVQAALPHTPAKDAAAEIGHIFSHALLLDPEMQQLSISNTGSRARLDRALQKLREGKPIGVGISGGSITIGTGTKTFNEDGFFGRIVSWINATYPHADHKYVNGGMGGSTSGYMAQCIERYLPSLSEMDIIFLEFDLQDPYVPLIPLDNPVRRGYEQMLRKLLSQPQAPAVVEIHFWAPNSPHVPPGSSRASPSTTTPKRNWTRLLPTTAIHPNFLGHRYLADMAISLMQDRLARLVLTDPAEDSFEDPQILPPMFLGNDAGVSHCMTGVDFQHRVLRHEGWEWLNEGKNGRHKWGYISTVPGTSMEILIDTNGGPHASKVVGIGALRSYEHMGMASITCISGCRCPDSVLQGTHPTHTSVEVWHHLAVTQSSECVIRVTNLPETVSGEHKVKITSMLVSDMPASPDEIDHLNTIANIFGLQSGDINKKPQHTLPEALEALDQPPGHSSLRSHTRAALASPRQPSTNP</sequence>
<name>A0AAW1TDQ5_9CHLO</name>
<reference evidence="2 3" key="1">
    <citation type="journal article" date="2024" name="Nat. Commun.">
        <title>Phylogenomics reveals the evolutionary origins of lichenization in chlorophyte algae.</title>
        <authorList>
            <person name="Puginier C."/>
            <person name="Libourel C."/>
            <person name="Otte J."/>
            <person name="Skaloud P."/>
            <person name="Haon M."/>
            <person name="Grisel S."/>
            <person name="Petersen M."/>
            <person name="Berrin J.G."/>
            <person name="Delaux P.M."/>
            <person name="Dal Grande F."/>
            <person name="Keller J."/>
        </authorList>
    </citation>
    <scope>NUCLEOTIDE SEQUENCE [LARGE SCALE GENOMIC DNA]</scope>
    <source>
        <strain evidence="2 3">SAG 2523</strain>
    </source>
</reference>
<gene>
    <name evidence="2" type="ORF">WJX84_008989</name>
</gene>
<dbReference type="EMBL" id="JALJOV010000122">
    <property type="protein sequence ID" value="KAK9866938.1"/>
    <property type="molecule type" value="Genomic_DNA"/>
</dbReference>
<organism evidence="2 3">
    <name type="scientific">Apatococcus fuscideae</name>
    <dbReference type="NCBI Taxonomy" id="2026836"/>
    <lineage>
        <taxon>Eukaryota</taxon>
        <taxon>Viridiplantae</taxon>
        <taxon>Chlorophyta</taxon>
        <taxon>core chlorophytes</taxon>
        <taxon>Trebouxiophyceae</taxon>
        <taxon>Chlorellales</taxon>
        <taxon>Chlorellaceae</taxon>
        <taxon>Apatococcus</taxon>
    </lineage>
</organism>
<dbReference type="CDD" id="cd00229">
    <property type="entry name" value="SGNH_hydrolase"/>
    <property type="match status" value="1"/>
</dbReference>
<accession>A0AAW1TDQ5</accession>
<dbReference type="PANTHER" id="PTHR34407:SF1">
    <property type="entry name" value="SGNH HYDROLASE-TYPE ESTERASE DOMAIN-CONTAINING PROTEIN"/>
    <property type="match status" value="1"/>
</dbReference>
<dbReference type="PANTHER" id="PTHR34407">
    <property type="entry name" value="EXPRESSED PROTEIN"/>
    <property type="match status" value="1"/>
</dbReference>
<evidence type="ECO:0008006" key="4">
    <source>
        <dbReference type="Google" id="ProtNLM"/>
    </source>
</evidence>
<dbReference type="Proteomes" id="UP001485043">
    <property type="component" value="Unassembled WGS sequence"/>
</dbReference>
<evidence type="ECO:0000256" key="1">
    <source>
        <dbReference type="SAM" id="MobiDB-lite"/>
    </source>
</evidence>
<evidence type="ECO:0000313" key="3">
    <source>
        <dbReference type="Proteomes" id="UP001485043"/>
    </source>
</evidence>
<keyword evidence="3" id="KW-1185">Reference proteome</keyword>
<proteinExistence type="predicted"/>
<dbReference type="SUPFAM" id="SSF52266">
    <property type="entry name" value="SGNH hydrolase"/>
    <property type="match status" value="1"/>
</dbReference>
<protein>
    <recommendedName>
        <fullName evidence="4">SGNH hydrolase-type esterase domain-containing protein</fullName>
    </recommendedName>
</protein>